<reference evidence="4" key="1">
    <citation type="journal article" date="2019" name="Int. J. Syst. Evol. Microbiol.">
        <title>The Global Catalogue of Microorganisms (GCM) 10K type strain sequencing project: providing services to taxonomists for standard genome sequencing and annotation.</title>
        <authorList>
            <consortium name="The Broad Institute Genomics Platform"/>
            <consortium name="The Broad Institute Genome Sequencing Center for Infectious Disease"/>
            <person name="Wu L."/>
            <person name="Ma J."/>
        </authorList>
    </citation>
    <scope>NUCLEOTIDE SEQUENCE [LARGE SCALE GENOMIC DNA]</scope>
    <source>
        <strain evidence="4">PCU 266</strain>
    </source>
</reference>
<dbReference type="RefSeq" id="WP_381735133.1">
    <property type="nucleotide sequence ID" value="NZ_BAAASB010000001.1"/>
</dbReference>
<dbReference type="InterPro" id="IPR036396">
    <property type="entry name" value="Cyt_P450_sf"/>
</dbReference>
<gene>
    <name evidence="3" type="ORF">ACFPRH_29490</name>
</gene>
<dbReference type="PANTHER" id="PTHR46696">
    <property type="entry name" value="P450, PUTATIVE (EUROFUNG)-RELATED"/>
    <property type="match status" value="1"/>
</dbReference>
<dbReference type="InterPro" id="IPR002397">
    <property type="entry name" value="Cyt_P450_B"/>
</dbReference>
<comment type="similarity">
    <text evidence="1">Belongs to the cytochrome P450 family.</text>
</comment>
<organism evidence="3 4">
    <name type="scientific">Streptomyces amakusaensis</name>
    <dbReference type="NCBI Taxonomy" id="67271"/>
    <lineage>
        <taxon>Bacteria</taxon>
        <taxon>Bacillati</taxon>
        <taxon>Actinomycetota</taxon>
        <taxon>Actinomycetes</taxon>
        <taxon>Kitasatosporales</taxon>
        <taxon>Streptomycetaceae</taxon>
        <taxon>Streptomyces</taxon>
    </lineage>
</organism>
<dbReference type="CDD" id="cd20623">
    <property type="entry name" value="CYP_unk"/>
    <property type="match status" value="1"/>
</dbReference>
<feature type="region of interest" description="Disordered" evidence="2">
    <location>
        <begin position="1"/>
        <end position="26"/>
    </location>
</feature>
<comment type="caution">
    <text evidence="3">The sequence shown here is derived from an EMBL/GenBank/DDBJ whole genome shotgun (WGS) entry which is preliminary data.</text>
</comment>
<feature type="compositionally biased region" description="Low complexity" evidence="2">
    <location>
        <begin position="1"/>
        <end position="15"/>
    </location>
</feature>
<dbReference type="Gene3D" id="1.10.630.10">
    <property type="entry name" value="Cytochrome P450"/>
    <property type="match status" value="1"/>
</dbReference>
<evidence type="ECO:0000256" key="1">
    <source>
        <dbReference type="ARBA" id="ARBA00010617"/>
    </source>
</evidence>
<evidence type="ECO:0000313" key="4">
    <source>
        <dbReference type="Proteomes" id="UP001596160"/>
    </source>
</evidence>
<dbReference type="Proteomes" id="UP001596160">
    <property type="component" value="Unassembled WGS sequence"/>
</dbReference>
<dbReference type="EMBL" id="JBHSKP010000026">
    <property type="protein sequence ID" value="MFC5155853.1"/>
    <property type="molecule type" value="Genomic_DNA"/>
</dbReference>
<name>A0ABW0APZ9_9ACTN</name>
<dbReference type="PRINTS" id="PR00359">
    <property type="entry name" value="BP450"/>
</dbReference>
<sequence>MTGPPHTAPHAPGAPRNGGGHRLAPTALYGPDLDGDAMPALYERLRRAHGPVAPVTIAPGVGAWLVIGHRELLRLTRDEQDFSHDPRRWSLLREGRVPPDSPIMPIIGWRPALLFADGQQHRRMRTAVSEALDEINGHQLRRTVRAAAEELIASFAGRREADLVPEYARKLPVRVIIGLLGLDEPTGQLLAQAITGMVVANADSVNASRRMNAILQTLIQQKRQRPGDDVTSALLRHPAALTDEEVLHNLVVMFVAGQQTTVNWISTTLRILLCDPAFRSSLAVGHLSVDDALDLVLWRHPPTQNFPARYATRDLDFGGQRVRTGDMLLLGLAGANQDPAVLPEDGTPVIGNRSHLAFGAGPHACPAQDPARLITRTAVDTIRHRLPDLELAVPESELSWVKSPWSKGLAALPVRFTRPQLPPPARPDLLVSGEPLTAAKCPAGAVSRHDSPPGEPS</sequence>
<dbReference type="PROSITE" id="PS00086">
    <property type="entry name" value="CYTOCHROME_P450"/>
    <property type="match status" value="1"/>
</dbReference>
<evidence type="ECO:0000256" key="2">
    <source>
        <dbReference type="SAM" id="MobiDB-lite"/>
    </source>
</evidence>
<accession>A0ABW0APZ9</accession>
<protein>
    <submittedName>
        <fullName evidence="3">Cytochrome P450</fullName>
    </submittedName>
</protein>
<evidence type="ECO:0000313" key="3">
    <source>
        <dbReference type="EMBL" id="MFC5155853.1"/>
    </source>
</evidence>
<dbReference type="InterPro" id="IPR017972">
    <property type="entry name" value="Cyt_P450_CS"/>
</dbReference>
<dbReference type="SUPFAM" id="SSF48264">
    <property type="entry name" value="Cytochrome P450"/>
    <property type="match status" value="1"/>
</dbReference>
<dbReference type="PANTHER" id="PTHR46696:SF1">
    <property type="entry name" value="CYTOCHROME P450 YJIB-RELATED"/>
    <property type="match status" value="1"/>
</dbReference>
<keyword evidence="4" id="KW-1185">Reference proteome</keyword>
<proteinExistence type="inferred from homology"/>